<dbReference type="Gene3D" id="3.40.50.150">
    <property type="entry name" value="Vaccinia Virus protein VP39"/>
    <property type="match status" value="1"/>
</dbReference>
<dbReference type="RefSeq" id="WP_119358901.1">
    <property type="nucleotide sequence ID" value="NZ_QWKZ01000003.1"/>
</dbReference>
<name>A0A399F2C9_9DEIN</name>
<dbReference type="GO" id="GO:0032259">
    <property type="term" value="P:methylation"/>
    <property type="evidence" value="ECO:0007669"/>
    <property type="project" value="UniProtKB-KW"/>
</dbReference>
<dbReference type="InterPro" id="IPR050320">
    <property type="entry name" value="N5-glutamine_MTase"/>
</dbReference>
<dbReference type="InterPro" id="IPR002052">
    <property type="entry name" value="DNA_methylase_N6_adenine_CS"/>
</dbReference>
<feature type="binding site" evidence="5">
    <location>
        <begin position="182"/>
        <end position="185"/>
    </location>
    <ligand>
        <name>substrate</name>
    </ligand>
</feature>
<keyword evidence="3 5" id="KW-0949">S-adenosyl-L-methionine</keyword>
<dbReference type="Pfam" id="PF05175">
    <property type="entry name" value="MTS"/>
    <property type="match status" value="1"/>
</dbReference>
<dbReference type="OrthoDB" id="9784805at2"/>
<dbReference type="Proteomes" id="UP000265800">
    <property type="component" value="Unassembled WGS sequence"/>
</dbReference>
<evidence type="ECO:0000313" key="8">
    <source>
        <dbReference type="EMBL" id="RIH89935.1"/>
    </source>
</evidence>
<comment type="similarity">
    <text evidence="5">Belongs to the protein N5-glutamine methyltransferase family. PrmC subfamily.</text>
</comment>
<feature type="binding site" evidence="5">
    <location>
        <position position="142"/>
    </location>
    <ligand>
        <name>S-adenosyl-L-methionine</name>
        <dbReference type="ChEBI" id="CHEBI:59789"/>
    </ligand>
</feature>
<evidence type="ECO:0000256" key="2">
    <source>
        <dbReference type="ARBA" id="ARBA00022679"/>
    </source>
</evidence>
<proteinExistence type="inferred from homology"/>
<dbReference type="InterPro" id="IPR040758">
    <property type="entry name" value="PrmC_N"/>
</dbReference>
<keyword evidence="1 5" id="KW-0489">Methyltransferase</keyword>
<evidence type="ECO:0000256" key="1">
    <source>
        <dbReference type="ARBA" id="ARBA00022603"/>
    </source>
</evidence>
<dbReference type="GO" id="GO:0003676">
    <property type="term" value="F:nucleic acid binding"/>
    <property type="evidence" value="ECO:0007669"/>
    <property type="project" value="InterPro"/>
</dbReference>
<dbReference type="NCBIfam" id="TIGR00536">
    <property type="entry name" value="hemK_fam"/>
    <property type="match status" value="1"/>
</dbReference>
<keyword evidence="9" id="KW-1185">Reference proteome</keyword>
<comment type="caution">
    <text evidence="8">The sequence shown here is derived from an EMBL/GenBank/DDBJ whole genome shotgun (WGS) entry which is preliminary data.</text>
</comment>
<evidence type="ECO:0000256" key="3">
    <source>
        <dbReference type="ARBA" id="ARBA00022691"/>
    </source>
</evidence>
<dbReference type="PANTHER" id="PTHR18895">
    <property type="entry name" value="HEMK METHYLTRANSFERASE"/>
    <property type="match status" value="1"/>
</dbReference>
<dbReference type="GO" id="GO:0102559">
    <property type="term" value="F:peptide chain release factor N(5)-glutamine methyltransferase activity"/>
    <property type="evidence" value="ECO:0007669"/>
    <property type="project" value="UniProtKB-EC"/>
</dbReference>
<dbReference type="InterPro" id="IPR019874">
    <property type="entry name" value="RF_methyltr_PrmC"/>
</dbReference>
<organism evidence="8 9">
    <name type="scientific">Meiothermus luteus</name>
    <dbReference type="NCBI Taxonomy" id="2026184"/>
    <lineage>
        <taxon>Bacteria</taxon>
        <taxon>Thermotogati</taxon>
        <taxon>Deinococcota</taxon>
        <taxon>Deinococci</taxon>
        <taxon>Thermales</taxon>
        <taxon>Thermaceae</taxon>
        <taxon>Meiothermus</taxon>
    </lineage>
</organism>
<feature type="binding site" evidence="5">
    <location>
        <position position="182"/>
    </location>
    <ligand>
        <name>S-adenosyl-L-methionine</name>
        <dbReference type="ChEBI" id="CHEBI:59789"/>
    </ligand>
</feature>
<gene>
    <name evidence="5 8" type="primary">prmC</name>
    <name evidence="8" type="ORF">Mlute_00183</name>
</gene>
<keyword evidence="2 5" id="KW-0808">Transferase</keyword>
<protein>
    <recommendedName>
        <fullName evidence="5">Release factor glutamine methyltransferase</fullName>
        <shortName evidence="5">RF MTase</shortName>
        <ecNumber evidence="5">2.1.1.297</ecNumber>
    </recommendedName>
    <alternativeName>
        <fullName evidence="5">N5-glutamine methyltransferase PrmC</fullName>
    </alternativeName>
    <alternativeName>
        <fullName evidence="5">Protein-(glutamine-N5) MTase PrmC</fullName>
    </alternativeName>
    <alternativeName>
        <fullName evidence="5">Protein-glutamine N-methyltransferase PrmC</fullName>
    </alternativeName>
</protein>
<evidence type="ECO:0000313" key="9">
    <source>
        <dbReference type="Proteomes" id="UP000265800"/>
    </source>
</evidence>
<dbReference type="CDD" id="cd02440">
    <property type="entry name" value="AdoMet_MTases"/>
    <property type="match status" value="1"/>
</dbReference>
<feature type="binding site" evidence="5">
    <location>
        <position position="169"/>
    </location>
    <ligand>
        <name>S-adenosyl-L-methionine</name>
        <dbReference type="ChEBI" id="CHEBI:59789"/>
    </ligand>
</feature>
<dbReference type="NCBIfam" id="TIGR03534">
    <property type="entry name" value="RF_mod_PrmC"/>
    <property type="match status" value="1"/>
</dbReference>
<dbReference type="Pfam" id="PF17827">
    <property type="entry name" value="PrmC_N"/>
    <property type="match status" value="1"/>
</dbReference>
<sequence>MGSYLALLRALRERLEAHGKPSVEARWMLERAAGLGAGELFRNLQQPVPSGVAEVVWAMLERRLRGYPLQLLLGETEFFGLRLEVAPGVLIPRPETEGLVELVLARFPEGAALRVLDVGTGSGAIALAIKARRPEALVWATEVDPKALALARRNARRLGLEVAFLEAPFTGGLSGLDLLVSNPPYLPEAYRSEAPAELAYEDEAALYAGPDGLGVARPLLGEAEVALRQGGWLLLELAPENVGVLADEAVTRGWRAVRVERDLAGRPRYLVGRWGRA</sequence>
<feature type="binding site" evidence="5">
    <location>
        <begin position="119"/>
        <end position="123"/>
    </location>
    <ligand>
        <name>S-adenosyl-L-methionine</name>
        <dbReference type="ChEBI" id="CHEBI:59789"/>
    </ligand>
</feature>
<dbReference type="EMBL" id="QWKZ01000003">
    <property type="protein sequence ID" value="RIH89935.1"/>
    <property type="molecule type" value="Genomic_DNA"/>
</dbReference>
<dbReference type="HAMAP" id="MF_02126">
    <property type="entry name" value="RF_methyltr_PrmC"/>
    <property type="match status" value="1"/>
</dbReference>
<evidence type="ECO:0000256" key="4">
    <source>
        <dbReference type="ARBA" id="ARBA00048391"/>
    </source>
</evidence>
<dbReference type="PANTHER" id="PTHR18895:SF74">
    <property type="entry name" value="MTRF1L RELEASE FACTOR GLUTAMINE METHYLTRANSFERASE"/>
    <property type="match status" value="1"/>
</dbReference>
<accession>A0A399F2C9</accession>
<dbReference type="AlphaFoldDB" id="A0A399F2C9"/>
<dbReference type="SUPFAM" id="SSF53335">
    <property type="entry name" value="S-adenosyl-L-methionine-dependent methyltransferases"/>
    <property type="match status" value="1"/>
</dbReference>
<feature type="domain" description="Release factor glutamine methyltransferase N-terminal" evidence="7">
    <location>
        <begin position="7"/>
        <end position="74"/>
    </location>
</feature>
<dbReference type="InterPro" id="IPR007848">
    <property type="entry name" value="Small_mtfrase_dom"/>
</dbReference>
<dbReference type="InterPro" id="IPR029063">
    <property type="entry name" value="SAM-dependent_MTases_sf"/>
</dbReference>
<evidence type="ECO:0000256" key="5">
    <source>
        <dbReference type="HAMAP-Rule" id="MF_02126"/>
    </source>
</evidence>
<comment type="catalytic activity">
    <reaction evidence="4 5">
        <text>L-glutaminyl-[peptide chain release factor] + S-adenosyl-L-methionine = N(5)-methyl-L-glutaminyl-[peptide chain release factor] + S-adenosyl-L-homocysteine + H(+)</text>
        <dbReference type="Rhea" id="RHEA:42896"/>
        <dbReference type="Rhea" id="RHEA-COMP:10271"/>
        <dbReference type="Rhea" id="RHEA-COMP:10272"/>
        <dbReference type="ChEBI" id="CHEBI:15378"/>
        <dbReference type="ChEBI" id="CHEBI:30011"/>
        <dbReference type="ChEBI" id="CHEBI:57856"/>
        <dbReference type="ChEBI" id="CHEBI:59789"/>
        <dbReference type="ChEBI" id="CHEBI:61891"/>
        <dbReference type="EC" id="2.1.1.297"/>
    </reaction>
</comment>
<dbReference type="InterPro" id="IPR004556">
    <property type="entry name" value="HemK-like"/>
</dbReference>
<comment type="function">
    <text evidence="5">Methylates the class 1 translation termination release factors RF1/PrfA and RF2/PrfB on the glutamine residue of the universally conserved GGQ motif.</text>
</comment>
<dbReference type="EC" id="2.1.1.297" evidence="5"/>
<evidence type="ECO:0000259" key="6">
    <source>
        <dbReference type="Pfam" id="PF05175"/>
    </source>
</evidence>
<evidence type="ECO:0000259" key="7">
    <source>
        <dbReference type="Pfam" id="PF17827"/>
    </source>
</evidence>
<reference evidence="8 9" key="1">
    <citation type="submission" date="2018-08" db="EMBL/GenBank/DDBJ databases">
        <title>Meiothermus luteus KCTC 52599 genome sequencing project.</title>
        <authorList>
            <person name="Da Costa M.S."/>
            <person name="Albuquerque L."/>
            <person name="Raposo P."/>
            <person name="Froufe H.J.C."/>
            <person name="Barroso C.S."/>
            <person name="Egas C."/>
        </authorList>
    </citation>
    <scope>NUCLEOTIDE SEQUENCE [LARGE SCALE GENOMIC DNA]</scope>
    <source>
        <strain evidence="8 9">KCTC 52599</strain>
    </source>
</reference>
<dbReference type="PROSITE" id="PS00092">
    <property type="entry name" value="N6_MTASE"/>
    <property type="match status" value="1"/>
</dbReference>
<feature type="domain" description="Methyltransferase small" evidence="6">
    <location>
        <begin position="101"/>
        <end position="186"/>
    </location>
</feature>
<dbReference type="Gene3D" id="1.10.8.10">
    <property type="entry name" value="DNA helicase RuvA subunit, C-terminal domain"/>
    <property type="match status" value="1"/>
</dbReference>